<dbReference type="InterPro" id="IPR017853">
    <property type="entry name" value="GH"/>
</dbReference>
<organism evidence="8 9">
    <name type="scientific">Corchorus capsularis</name>
    <name type="common">Jute</name>
    <dbReference type="NCBI Taxonomy" id="210143"/>
    <lineage>
        <taxon>Eukaryota</taxon>
        <taxon>Viridiplantae</taxon>
        <taxon>Streptophyta</taxon>
        <taxon>Embryophyta</taxon>
        <taxon>Tracheophyta</taxon>
        <taxon>Spermatophyta</taxon>
        <taxon>Magnoliopsida</taxon>
        <taxon>eudicotyledons</taxon>
        <taxon>Gunneridae</taxon>
        <taxon>Pentapetalae</taxon>
        <taxon>rosids</taxon>
        <taxon>malvids</taxon>
        <taxon>Malvales</taxon>
        <taxon>Malvaceae</taxon>
        <taxon>Grewioideae</taxon>
        <taxon>Apeibeae</taxon>
        <taxon>Corchorus</taxon>
    </lineage>
</organism>
<keyword evidence="7" id="KW-1133">Transmembrane helix</keyword>
<evidence type="ECO:0000256" key="7">
    <source>
        <dbReference type="SAM" id="Phobius"/>
    </source>
</evidence>
<gene>
    <name evidence="8" type="ORF">CCACVL1_12889</name>
</gene>
<evidence type="ECO:0000256" key="3">
    <source>
        <dbReference type="ARBA" id="ARBA00012780"/>
    </source>
</evidence>
<accession>A0A1R3ID66</accession>
<dbReference type="Proteomes" id="UP000188268">
    <property type="component" value="Unassembled WGS sequence"/>
</dbReference>
<evidence type="ECO:0000256" key="2">
    <source>
        <dbReference type="ARBA" id="ARBA00008773"/>
    </source>
</evidence>
<dbReference type="Gramene" id="OMO80546">
    <property type="protein sequence ID" value="OMO80546"/>
    <property type="gene ID" value="CCACVL1_12889"/>
</dbReference>
<name>A0A1R3ID66_COCAP</name>
<keyword evidence="7" id="KW-0472">Membrane</keyword>
<evidence type="ECO:0000256" key="1">
    <source>
        <dbReference type="ARBA" id="ARBA00000382"/>
    </source>
</evidence>
<keyword evidence="4 8" id="KW-0378">Hydrolase</keyword>
<evidence type="ECO:0000256" key="4">
    <source>
        <dbReference type="ARBA" id="ARBA00022801"/>
    </source>
</evidence>
<dbReference type="EC" id="3.2.1.39" evidence="3"/>
<dbReference type="PANTHER" id="PTHR32227">
    <property type="entry name" value="GLUCAN ENDO-1,3-BETA-GLUCOSIDASE BG1-RELATED-RELATED"/>
    <property type="match status" value="1"/>
</dbReference>
<keyword evidence="9" id="KW-1185">Reference proteome</keyword>
<proteinExistence type="inferred from homology"/>
<dbReference type="InterPro" id="IPR044965">
    <property type="entry name" value="Glyco_hydro_17_plant"/>
</dbReference>
<dbReference type="InterPro" id="IPR000490">
    <property type="entry name" value="Glyco_hydro_17"/>
</dbReference>
<evidence type="ECO:0000313" key="9">
    <source>
        <dbReference type="Proteomes" id="UP000188268"/>
    </source>
</evidence>
<protein>
    <recommendedName>
        <fullName evidence="3">glucan endo-1,3-beta-D-glucosidase</fullName>
        <ecNumber evidence="3">3.2.1.39</ecNumber>
    </recommendedName>
</protein>
<evidence type="ECO:0000313" key="8">
    <source>
        <dbReference type="EMBL" id="OMO80546.1"/>
    </source>
</evidence>
<evidence type="ECO:0000256" key="5">
    <source>
        <dbReference type="ARBA" id="ARBA00023295"/>
    </source>
</evidence>
<comment type="catalytic activity">
    <reaction evidence="1">
        <text>Hydrolysis of (1-&gt;3)-beta-D-glucosidic linkages in (1-&gt;3)-beta-D-glucans.</text>
        <dbReference type="EC" id="3.2.1.39"/>
    </reaction>
</comment>
<feature type="transmembrane region" description="Helical" evidence="7">
    <location>
        <begin position="29"/>
        <end position="49"/>
    </location>
</feature>
<reference evidence="8 9" key="1">
    <citation type="submission" date="2013-09" db="EMBL/GenBank/DDBJ databases">
        <title>Corchorus capsularis genome sequencing.</title>
        <authorList>
            <person name="Alam M."/>
            <person name="Haque M.S."/>
            <person name="Islam M.S."/>
            <person name="Emdad E.M."/>
            <person name="Islam M.M."/>
            <person name="Ahmed B."/>
            <person name="Halim A."/>
            <person name="Hossen Q.M.M."/>
            <person name="Hossain M.Z."/>
            <person name="Ahmed R."/>
            <person name="Khan M.M."/>
            <person name="Islam R."/>
            <person name="Rashid M.M."/>
            <person name="Khan S.A."/>
            <person name="Rahman M.S."/>
            <person name="Alam M."/>
        </authorList>
    </citation>
    <scope>NUCLEOTIDE SEQUENCE [LARGE SCALE GENOMIC DNA]</scope>
    <source>
        <strain evidence="9">cv. CVL-1</strain>
        <tissue evidence="8">Whole seedling</tissue>
    </source>
</reference>
<comment type="caution">
    <text evidence="8">The sequence shown here is derived from an EMBL/GenBank/DDBJ whole genome shotgun (WGS) entry which is preliminary data.</text>
</comment>
<dbReference type="OrthoDB" id="1293114at2759"/>
<keyword evidence="7" id="KW-0812">Transmembrane</keyword>
<evidence type="ECO:0000256" key="6">
    <source>
        <dbReference type="RuleBase" id="RU004335"/>
    </source>
</evidence>
<dbReference type="Gene3D" id="3.20.20.80">
    <property type="entry name" value="Glycosidases"/>
    <property type="match status" value="1"/>
</dbReference>
<dbReference type="GO" id="GO:0042973">
    <property type="term" value="F:glucan endo-1,3-beta-D-glucosidase activity"/>
    <property type="evidence" value="ECO:0007669"/>
    <property type="project" value="UniProtKB-EC"/>
</dbReference>
<comment type="similarity">
    <text evidence="2 6">Belongs to the glycosyl hydrolase 17 family.</text>
</comment>
<dbReference type="SUPFAM" id="SSF51445">
    <property type="entry name" value="(Trans)glycosidases"/>
    <property type="match status" value="1"/>
</dbReference>
<sequence>MSTNNARFPFLKKTQRNKREIEKGKPENLQAMATSCLLCFCIVLTLFHFTTCLTPSIGVTYPALPFTDDRAPVKIPSTFFGRKVTHVRLADSHPSLIKYFASTNTSLFLSIPNTFLPAMAADYPVALLWVYTHVASHPESKIKLISVGELSGEKDDYTSVIPAIWNVHRALQTLGLNTTKVSTTLSFSSTITTANPPSSAQFIEPATEPMIKPLLHFLNQTKSPFLINIHPYQLFQEVEILPVAFALFKKYPLNFLEDPLTRLKYFNLFDMMVDAVISALAGAGYKDVAIVVLETGWPVTGGAGEFEANRKFYNMYVEGLIGHLKSGVGTPLKKQAISEVYVLIDTAGWSSFPNMTGKRAAVIAGLVSLGFIIKKWFM</sequence>
<keyword evidence="5" id="KW-0326">Glycosidase</keyword>
<dbReference type="EMBL" id="AWWV01010293">
    <property type="protein sequence ID" value="OMO80546.1"/>
    <property type="molecule type" value="Genomic_DNA"/>
</dbReference>
<dbReference type="GO" id="GO:0005975">
    <property type="term" value="P:carbohydrate metabolic process"/>
    <property type="evidence" value="ECO:0007669"/>
    <property type="project" value="InterPro"/>
</dbReference>
<dbReference type="AlphaFoldDB" id="A0A1R3ID66"/>
<dbReference type="Pfam" id="PF00332">
    <property type="entry name" value="Glyco_hydro_17"/>
    <property type="match status" value="1"/>
</dbReference>